<name>A0ACD4NQ80_9HYPH</name>
<keyword evidence="2" id="KW-1185">Reference proteome</keyword>
<reference evidence="1" key="1">
    <citation type="submission" date="2022-11" db="EMBL/GenBank/DDBJ databases">
        <title>beta-Carotene-producing bacterium, Jeongeuplla avenae sp. nov., alleviates the salt stress of Arabidopsis seedlings.</title>
        <authorList>
            <person name="Jiang L."/>
            <person name="Lee J."/>
        </authorList>
    </citation>
    <scope>NUCLEOTIDE SEQUENCE</scope>
    <source>
        <strain evidence="1">DY_R2A_6</strain>
    </source>
</reference>
<dbReference type="Proteomes" id="UP001163223">
    <property type="component" value="Chromosome"/>
</dbReference>
<accession>A0ACD4NQ80</accession>
<keyword evidence="1" id="KW-0547">Nucleotide-binding</keyword>
<evidence type="ECO:0000313" key="1">
    <source>
        <dbReference type="EMBL" id="WAJ29080.1"/>
    </source>
</evidence>
<evidence type="ECO:0000313" key="2">
    <source>
        <dbReference type="Proteomes" id="UP001163223"/>
    </source>
</evidence>
<keyword evidence="1" id="KW-0067">ATP-binding</keyword>
<dbReference type="EMBL" id="CP113520">
    <property type="protein sequence ID" value="WAJ29080.1"/>
    <property type="molecule type" value="Genomic_DNA"/>
</dbReference>
<proteinExistence type="predicted"/>
<organism evidence="1 2">
    <name type="scientific">Antarcticirhabdus aurantiaca</name>
    <dbReference type="NCBI Taxonomy" id="2606717"/>
    <lineage>
        <taxon>Bacteria</taxon>
        <taxon>Pseudomonadati</taxon>
        <taxon>Pseudomonadota</taxon>
        <taxon>Alphaproteobacteria</taxon>
        <taxon>Hyphomicrobiales</taxon>
        <taxon>Aurantimonadaceae</taxon>
        <taxon>Antarcticirhabdus</taxon>
    </lineage>
</organism>
<sequence length="230" mass="23435">MTALRVRIEGLVCGRGGVAAAGPVDADLAAGDALVVSGPNGAGKSTLLRTLAGLLRPLAGRICVSGMVMADDEAPLGLFEIAHYFGHRNALKPAATVAANLGFWQRFLGEPGMSVGEALARVGLEGVGDLPAGRLSAGQARRAAFARLLVARRPVWILDEPTTSLDAASQERMSEILATHRAGGGILVAATHLALGLTGASELRLAGAPLSAPPGLDLDEAALARAEGWL</sequence>
<gene>
    <name evidence="1" type="primary">ccmA</name>
    <name evidence="1" type="ORF">OXU80_02200</name>
</gene>
<protein>
    <submittedName>
        <fullName evidence="1">Heme ABC exporter ATP-binding protein CcmA</fullName>
    </submittedName>
</protein>